<sequence length="319" mass="35529">MTGKAKIGDIIIVNTTAVELSLGTGGTHFVIFNYSNETKDFHGSGHIMKLRYTPIQIKCLAAEEENSPYHKVFNTFKSLDNHIFIVGSLHSMLAPIVAMLKYLNENIKINYIMTDGGSLPIFFSNTVRILKEKKLIENTITIGHAFGGDLECTNIYTGLIAAKEILKGDVTIITMGPGIVGTDTKYGFSGIEQGYIIDAINTLGGQPIIVPRISFQDKRDRHKGISHHTRTILSEISKTSGKVIIPKLDRCKLNIINGQINNLNLYKKYKIIYEEGDKISDAMNKYGLYIKTMGRGYNEDKEYFLTLGAVGNYVYKMLG</sequence>
<reference evidence="1 2" key="1">
    <citation type="submission" date="2019-03" db="EMBL/GenBank/DDBJ databases">
        <title>Genomic Encyclopedia of Type Strains, Phase IV (KMG-IV): sequencing the most valuable type-strain genomes for metagenomic binning, comparative biology and taxonomic classification.</title>
        <authorList>
            <person name="Goeker M."/>
        </authorList>
    </citation>
    <scope>NUCLEOTIDE SEQUENCE [LARGE SCALE GENOMIC DNA]</scope>
    <source>
        <strain evidence="1 2">DSM 26752</strain>
    </source>
</reference>
<protein>
    <submittedName>
        <fullName evidence="1">Uncharacterized protein DUF3866</fullName>
    </submittedName>
</protein>
<dbReference type="Proteomes" id="UP000294567">
    <property type="component" value="Unassembled WGS sequence"/>
</dbReference>
<gene>
    <name evidence="1" type="ORF">EDD65_102297</name>
</gene>
<proteinExistence type="predicted"/>
<keyword evidence="2" id="KW-1185">Reference proteome</keyword>
<organism evidence="1 2">
    <name type="scientific">Keratinibaculum paraultunense</name>
    <dbReference type="NCBI Taxonomy" id="1278232"/>
    <lineage>
        <taxon>Bacteria</taxon>
        <taxon>Bacillati</taxon>
        <taxon>Bacillota</taxon>
        <taxon>Tissierellia</taxon>
        <taxon>Tissierellales</taxon>
        <taxon>Tepidimicrobiaceae</taxon>
        <taxon>Keratinibaculum</taxon>
    </lineage>
</organism>
<dbReference type="EMBL" id="SMAE01000002">
    <property type="protein sequence ID" value="TCS91362.1"/>
    <property type="molecule type" value="Genomic_DNA"/>
</dbReference>
<accession>A0A4R3L073</accession>
<evidence type="ECO:0000313" key="2">
    <source>
        <dbReference type="Proteomes" id="UP000294567"/>
    </source>
</evidence>
<dbReference type="InterPro" id="IPR024479">
    <property type="entry name" value="DUF3866"/>
</dbReference>
<dbReference type="AlphaFoldDB" id="A0A4R3L073"/>
<comment type="caution">
    <text evidence="1">The sequence shown here is derived from an EMBL/GenBank/DDBJ whole genome shotgun (WGS) entry which is preliminary data.</text>
</comment>
<name>A0A4R3L073_9FIRM</name>
<dbReference type="Pfam" id="PF12982">
    <property type="entry name" value="DUF3866"/>
    <property type="match status" value="1"/>
</dbReference>
<evidence type="ECO:0000313" key="1">
    <source>
        <dbReference type="EMBL" id="TCS91362.1"/>
    </source>
</evidence>